<dbReference type="InterPro" id="IPR007357">
    <property type="entry name" value="PhrB-like"/>
</dbReference>
<dbReference type="InterPro" id="IPR014729">
    <property type="entry name" value="Rossmann-like_a/b/a_fold"/>
</dbReference>
<dbReference type="Proteomes" id="UP001589775">
    <property type="component" value="Unassembled WGS sequence"/>
</dbReference>
<organism evidence="1 2">
    <name type="scientific">Rhodopseudomonas telluris</name>
    <dbReference type="NCBI Taxonomy" id="644215"/>
    <lineage>
        <taxon>Bacteria</taxon>
        <taxon>Pseudomonadati</taxon>
        <taxon>Pseudomonadota</taxon>
        <taxon>Alphaproteobacteria</taxon>
        <taxon>Hyphomicrobiales</taxon>
        <taxon>Nitrobacteraceae</taxon>
        <taxon>Rhodopseudomonas</taxon>
    </lineage>
</organism>
<dbReference type="SUPFAM" id="SSF48173">
    <property type="entry name" value="Cryptochrome/photolyase FAD-binding domain"/>
    <property type="match status" value="1"/>
</dbReference>
<protein>
    <submittedName>
        <fullName evidence="1">Cryptochrome/photolyase family protein</fullName>
    </submittedName>
</protein>
<sequence length="506" mass="57396">MTTLRLVLGDQLTREVAALRDVAKGDVVLMAEVADETTYVKHHKQKIAFVLSAMRHFAEELRGDGLTLDYIQLDARGNTGSIAGELRRAVKRHKPSRVVITSPGEWRLLAELRDLDLGVPVEIRDDGRFFATTARFAAWAAGRKALRMEFFYREMRRETDLLMQGDEPAGGQWNFDSDNRKRLPASVAVPQRFGVEPDAITREVIELVERRFADHFGDLEPFEWAVTRADALRAFEDFLRHALPNFGAYQDAMASGEPFIFHAAISPYLNAGLLTPREVCVAAEREYIEKRAPLNAVEGFIRQILGWREYVRGVYWLKMPDYAQTNALHATRDLPWLYWSGETDMHCMAEAIAHTRRHAYSHHIQRLMVTGNFALLAGIDPKQVAEWYLAVYIDAYEWVELPNVQGMSQFADGGLLASKPYASSGAYIDRMSDFCKSCVYDVKQKSGPKACPFNYLYWAFLIRNARQLRGNQRLAMPYRTLAGWDAARKAAITAEAEAFLDGLATK</sequence>
<dbReference type="Gene3D" id="3.40.50.620">
    <property type="entry name" value="HUPs"/>
    <property type="match status" value="1"/>
</dbReference>
<dbReference type="EMBL" id="JBHLWM010000005">
    <property type="protein sequence ID" value="MFC0241509.1"/>
    <property type="molecule type" value="Genomic_DNA"/>
</dbReference>
<gene>
    <name evidence="1" type="ORF">ACFFJ6_13570</name>
</gene>
<dbReference type="Gene3D" id="1.10.10.1710">
    <property type="entry name" value="Deoxyribodipyrimidine photolyase-related"/>
    <property type="match status" value="1"/>
</dbReference>
<dbReference type="PANTHER" id="PTHR38657">
    <property type="entry name" value="SLR1343 PROTEIN"/>
    <property type="match status" value="1"/>
</dbReference>
<proteinExistence type="predicted"/>
<dbReference type="Pfam" id="PF04244">
    <property type="entry name" value="DPRP"/>
    <property type="match status" value="1"/>
</dbReference>
<dbReference type="InterPro" id="IPR052551">
    <property type="entry name" value="UV-DNA_repair_photolyase"/>
</dbReference>
<reference evidence="1 2" key="1">
    <citation type="submission" date="2024-09" db="EMBL/GenBank/DDBJ databases">
        <authorList>
            <person name="Sun Q."/>
            <person name="Mori K."/>
        </authorList>
    </citation>
    <scope>NUCLEOTIDE SEQUENCE [LARGE SCALE GENOMIC DNA]</scope>
    <source>
        <strain evidence="1 2">KCTC 23279</strain>
    </source>
</reference>
<dbReference type="Gene3D" id="1.10.579.10">
    <property type="entry name" value="DNA Cyclobutane Dipyrimidine Photolyase, subunit A, domain 3"/>
    <property type="match status" value="1"/>
</dbReference>
<comment type="caution">
    <text evidence="1">The sequence shown here is derived from an EMBL/GenBank/DDBJ whole genome shotgun (WGS) entry which is preliminary data.</text>
</comment>
<dbReference type="PANTHER" id="PTHR38657:SF1">
    <property type="entry name" value="SLR1343 PROTEIN"/>
    <property type="match status" value="1"/>
</dbReference>
<evidence type="ECO:0000313" key="1">
    <source>
        <dbReference type="EMBL" id="MFC0241509.1"/>
    </source>
</evidence>
<name>A0ABV6ETH9_9BRAD</name>
<dbReference type="Gene3D" id="1.25.40.80">
    <property type="match status" value="1"/>
</dbReference>
<accession>A0ABV6ETH9</accession>
<evidence type="ECO:0000313" key="2">
    <source>
        <dbReference type="Proteomes" id="UP001589775"/>
    </source>
</evidence>
<dbReference type="InterPro" id="IPR036134">
    <property type="entry name" value="Crypto/Photolyase_FAD-like_sf"/>
</dbReference>
<dbReference type="RefSeq" id="WP_378388518.1">
    <property type="nucleotide sequence ID" value="NZ_JBHLWM010000005.1"/>
</dbReference>
<keyword evidence="2" id="KW-1185">Reference proteome</keyword>